<gene>
    <name evidence="4" type="ORF">GOQ20_02240</name>
    <name evidence="5" type="ORF">NCTC10183_00693</name>
    <name evidence="3" type="ORF">VO56_01155</name>
</gene>
<dbReference type="EMBL" id="CP047225">
    <property type="protein sequence ID" value="QIW62247.1"/>
    <property type="molecule type" value="Genomic_DNA"/>
</dbReference>
<dbReference type="EMBL" id="LR214950">
    <property type="protein sequence ID" value="VEU58901.1"/>
    <property type="molecule type" value="Genomic_DNA"/>
</dbReference>
<reference evidence="3 6" key="1">
    <citation type="journal article" date="2015" name="Genome Announc.">
        <title>Complete Genome Sequence of Mycoplasma meleagridis, a Possible Emerging Pathogen in Chickens.</title>
        <authorList>
            <person name="Abolnik C."/>
        </authorList>
    </citation>
    <scope>NUCLEOTIDE SEQUENCE [LARGE SCALE GENOMIC DNA]</scope>
    <source>
        <strain evidence="3 6">B2096 8B</strain>
    </source>
</reference>
<dbReference type="KEGG" id="mgb:VO56_01155"/>
<dbReference type="HOGENOM" id="CLU_177724_0_0_14"/>
<evidence type="ECO:0000313" key="5">
    <source>
        <dbReference type="EMBL" id="VEU58901.1"/>
    </source>
</evidence>
<reference evidence="5 7" key="2">
    <citation type="submission" date="2019-01" db="EMBL/GenBank/DDBJ databases">
        <authorList>
            <consortium name="Pathogen Informatics"/>
        </authorList>
    </citation>
    <scope>NUCLEOTIDE SEQUENCE [LARGE SCALE GENOMIC DNA]</scope>
    <source>
        <strain evidence="5 7">NCTC10183</strain>
    </source>
</reference>
<dbReference type="RefSeq" id="WP_129620518.1">
    <property type="nucleotide sequence ID" value="NZ_CP047225.1"/>
</dbReference>
<evidence type="ECO:0000259" key="2">
    <source>
        <dbReference type="PROSITE" id="PS51913"/>
    </source>
</evidence>
<dbReference type="Gene3D" id="1.10.10.1250">
    <property type="entry name" value="RNA polymerase, subunit delta, N-terminal domain"/>
    <property type="match status" value="1"/>
</dbReference>
<dbReference type="InterPro" id="IPR038087">
    <property type="entry name" value="RNAP_delta_N_dom_sf"/>
</dbReference>
<sequence length="83" mass="10118">MKTMLEHAIDFIHRENNHEFSFYEIFDYVQEKMQDQWNEKFVSDSNSFESVRELKMGELYRIMTVDRRFARTADGNWISNEAN</sequence>
<feature type="domain" description="HTH HARE-type" evidence="2">
    <location>
        <begin position="2"/>
        <end position="82"/>
    </location>
</feature>
<accession>A0A0D5ZJF9</accession>
<dbReference type="EMBL" id="CP011021">
    <property type="protein sequence ID" value="AKA49872.1"/>
    <property type="molecule type" value="Genomic_DNA"/>
</dbReference>
<evidence type="ECO:0000313" key="6">
    <source>
        <dbReference type="Proteomes" id="UP000032722"/>
    </source>
</evidence>
<dbReference type="STRING" id="29556.VO56_01155"/>
<evidence type="ECO:0000313" key="7">
    <source>
        <dbReference type="Proteomes" id="UP000290568"/>
    </source>
</evidence>
<evidence type="ECO:0000313" key="8">
    <source>
        <dbReference type="Proteomes" id="UP000503310"/>
    </source>
</evidence>
<dbReference type="Proteomes" id="UP000503310">
    <property type="component" value="Chromosome"/>
</dbReference>
<dbReference type="OrthoDB" id="399771at2"/>
<name>A0A0D5ZJF9_9BACT</name>
<dbReference type="Proteomes" id="UP000032722">
    <property type="component" value="Chromosome"/>
</dbReference>
<dbReference type="PATRIC" id="fig|29556.3.peg.235"/>
<reference evidence="4 8" key="3">
    <citation type="submission" date="2019-12" db="EMBL/GenBank/DDBJ databases">
        <title>Sequencing and analysis of the whole genome of Mycoplasma gallinaceum strain Peacock20181011.</title>
        <authorList>
            <person name="Liu X."/>
            <person name="Qin Z."/>
            <person name="Xu H."/>
        </authorList>
    </citation>
    <scope>NUCLEOTIDE SEQUENCE [LARGE SCALE GENOMIC DNA]</scope>
    <source>
        <strain evidence="4 8">Peacock20181011</strain>
    </source>
</reference>
<dbReference type="AlphaFoldDB" id="A0A0D5ZJF9"/>
<protein>
    <recommendedName>
        <fullName evidence="2">HTH HARE-type domain-containing protein</fullName>
    </recommendedName>
</protein>
<keyword evidence="7" id="KW-1185">Reference proteome</keyword>
<evidence type="ECO:0000313" key="3">
    <source>
        <dbReference type="EMBL" id="AKA49872.1"/>
    </source>
</evidence>
<evidence type="ECO:0000256" key="1">
    <source>
        <dbReference type="ARBA" id="ARBA00023163"/>
    </source>
</evidence>
<evidence type="ECO:0000313" key="4">
    <source>
        <dbReference type="EMBL" id="QIW62247.1"/>
    </source>
</evidence>
<dbReference type="NCBIfam" id="NF045964">
    <property type="entry name" value="RNAP_delt_plasma"/>
    <property type="match status" value="1"/>
</dbReference>
<dbReference type="InterPro" id="IPR007759">
    <property type="entry name" value="Asxl_HARE-HTH"/>
</dbReference>
<dbReference type="Proteomes" id="UP000290568">
    <property type="component" value="Chromosome"/>
</dbReference>
<keyword evidence="1" id="KW-0804">Transcription</keyword>
<dbReference type="PROSITE" id="PS51913">
    <property type="entry name" value="HTH_HARE"/>
    <property type="match status" value="1"/>
</dbReference>
<proteinExistence type="predicted"/>
<dbReference type="GO" id="GO:0006355">
    <property type="term" value="P:regulation of DNA-templated transcription"/>
    <property type="evidence" value="ECO:0007669"/>
    <property type="project" value="InterPro"/>
</dbReference>
<organism evidence="6">
    <name type="scientific">Mycoplasmopsis gallinacea</name>
    <dbReference type="NCBI Taxonomy" id="29556"/>
    <lineage>
        <taxon>Bacteria</taxon>
        <taxon>Bacillati</taxon>
        <taxon>Mycoplasmatota</taxon>
        <taxon>Mycoplasmoidales</taxon>
        <taxon>Metamycoplasmataceae</taxon>
        <taxon>Mycoplasmopsis</taxon>
    </lineage>
</organism>